<evidence type="ECO:0000313" key="2">
    <source>
        <dbReference type="Proteomes" id="UP000183832"/>
    </source>
</evidence>
<dbReference type="EMBL" id="CVRI01000049">
    <property type="protein sequence ID" value="CRK99194.1"/>
    <property type="molecule type" value="Genomic_DNA"/>
</dbReference>
<keyword evidence="2" id="KW-1185">Reference proteome</keyword>
<sequence length="255" mass="28811">MELNRFKNSFSKMSHDQFKPLKIPLSNTKSIIIITSSADLDSASDFIADFFESDDLNQIRSILVQASIEEKFIELLRAKLRYVNKNALISTTIQEMEEQIEKLKQKGFPIIKNNDIDETGSKATVIKCPRSLITSNNLPLITLEVFRTTKEAISFAKGSLSVGIWCENISIAYEFINSLNEAFQIWFNSSHGKIHPKIPFYNGEVICEDPDIRNKSMSASAGSIVEIFDNVQFITKFRSSSFQTVVIPFGESFAN</sequence>
<dbReference type="InterPro" id="IPR016163">
    <property type="entry name" value="Ald_DH_C"/>
</dbReference>
<dbReference type="Pfam" id="PF07368">
    <property type="entry name" value="DUF1487"/>
    <property type="match status" value="1"/>
</dbReference>
<name>A0A1J1IHF0_9DIPT</name>
<dbReference type="Proteomes" id="UP000183832">
    <property type="component" value="Unassembled WGS sequence"/>
</dbReference>
<dbReference type="OrthoDB" id="310895at2759"/>
<dbReference type="STRING" id="568069.A0A1J1IHF0"/>
<dbReference type="GO" id="GO:0016620">
    <property type="term" value="F:oxidoreductase activity, acting on the aldehyde or oxo group of donors, NAD or NADP as acceptor"/>
    <property type="evidence" value="ECO:0007669"/>
    <property type="project" value="InterPro"/>
</dbReference>
<organism evidence="1 2">
    <name type="scientific">Clunio marinus</name>
    <dbReference type="NCBI Taxonomy" id="568069"/>
    <lineage>
        <taxon>Eukaryota</taxon>
        <taxon>Metazoa</taxon>
        <taxon>Ecdysozoa</taxon>
        <taxon>Arthropoda</taxon>
        <taxon>Hexapoda</taxon>
        <taxon>Insecta</taxon>
        <taxon>Pterygota</taxon>
        <taxon>Neoptera</taxon>
        <taxon>Endopterygota</taxon>
        <taxon>Diptera</taxon>
        <taxon>Nematocera</taxon>
        <taxon>Chironomoidea</taxon>
        <taxon>Chironomidae</taxon>
        <taxon>Clunio</taxon>
    </lineage>
</organism>
<reference evidence="1 2" key="1">
    <citation type="submission" date="2015-04" db="EMBL/GenBank/DDBJ databases">
        <authorList>
            <person name="Syromyatnikov M.Y."/>
            <person name="Popov V.N."/>
        </authorList>
    </citation>
    <scope>NUCLEOTIDE SEQUENCE [LARGE SCALE GENOMIC DNA]</scope>
</reference>
<dbReference type="PANTHER" id="PTHR21644:SF0">
    <property type="entry name" value="AT02555P-RELATED"/>
    <property type="match status" value="1"/>
</dbReference>
<gene>
    <name evidence="1" type="ORF">CLUMA_CG012494</name>
</gene>
<accession>A0A1J1IHF0</accession>
<protein>
    <submittedName>
        <fullName evidence="1">CLUMA_CG012494, isoform A</fullName>
    </submittedName>
</protein>
<dbReference type="SUPFAM" id="SSF53720">
    <property type="entry name" value="ALDH-like"/>
    <property type="match status" value="1"/>
</dbReference>
<dbReference type="InterPro" id="IPR009961">
    <property type="entry name" value="DUF1487"/>
</dbReference>
<dbReference type="AlphaFoldDB" id="A0A1J1IHF0"/>
<dbReference type="PANTHER" id="PTHR21644">
    <property type="entry name" value="AT02555P-RELATED"/>
    <property type="match status" value="1"/>
</dbReference>
<dbReference type="InterPro" id="IPR016161">
    <property type="entry name" value="Ald_DH/histidinol_DH"/>
</dbReference>
<proteinExistence type="predicted"/>
<dbReference type="Gene3D" id="3.40.309.10">
    <property type="entry name" value="Aldehyde Dehydrogenase, Chain A, domain 2"/>
    <property type="match status" value="1"/>
</dbReference>
<evidence type="ECO:0000313" key="1">
    <source>
        <dbReference type="EMBL" id="CRK99194.1"/>
    </source>
</evidence>